<dbReference type="EMBL" id="FOTW01000012">
    <property type="protein sequence ID" value="SFM09533.1"/>
    <property type="molecule type" value="Genomic_DNA"/>
</dbReference>
<dbReference type="Proteomes" id="UP000199470">
    <property type="component" value="Unassembled WGS sequence"/>
</dbReference>
<evidence type="ECO:0000313" key="4">
    <source>
        <dbReference type="Proteomes" id="UP000199470"/>
    </source>
</evidence>
<evidence type="ECO:0000259" key="2">
    <source>
        <dbReference type="Pfam" id="PF16036"/>
    </source>
</evidence>
<accession>A0A1I4N2Q5</accession>
<name>A0A1I4N2Q5_9BURK</name>
<evidence type="ECO:0000256" key="1">
    <source>
        <dbReference type="SAM" id="SignalP"/>
    </source>
</evidence>
<gene>
    <name evidence="3" type="ORF">SAMN02982985_02718</name>
</gene>
<organism evidence="3 4">
    <name type="scientific">Rugamonas rubra</name>
    <dbReference type="NCBI Taxonomy" id="758825"/>
    <lineage>
        <taxon>Bacteria</taxon>
        <taxon>Pseudomonadati</taxon>
        <taxon>Pseudomonadota</taxon>
        <taxon>Betaproteobacteria</taxon>
        <taxon>Burkholderiales</taxon>
        <taxon>Oxalobacteraceae</taxon>
        <taxon>Telluria group</taxon>
        <taxon>Rugamonas</taxon>
    </lineage>
</organism>
<keyword evidence="1" id="KW-0732">Signal</keyword>
<dbReference type="Pfam" id="PF16036">
    <property type="entry name" value="Chalcone_3"/>
    <property type="match status" value="1"/>
</dbReference>
<keyword evidence="4" id="KW-1185">Reference proteome</keyword>
<feature type="chain" id="PRO_5011544121" evidence="1">
    <location>
        <begin position="24"/>
        <end position="194"/>
    </location>
</feature>
<dbReference type="RefSeq" id="WP_093388231.1">
    <property type="nucleotide sequence ID" value="NZ_FOTW01000012.1"/>
</dbReference>
<feature type="signal peptide" evidence="1">
    <location>
        <begin position="1"/>
        <end position="23"/>
    </location>
</feature>
<protein>
    <submittedName>
        <fullName evidence="3">Chalcone isomerase-like</fullName>
    </submittedName>
</protein>
<proteinExistence type="predicted"/>
<dbReference type="InterPro" id="IPR016087">
    <property type="entry name" value="Chalcone_isomerase"/>
</dbReference>
<dbReference type="STRING" id="758825.SAMN02982985_02718"/>
<evidence type="ECO:0000313" key="3">
    <source>
        <dbReference type="EMBL" id="SFM09533.1"/>
    </source>
</evidence>
<dbReference type="OrthoDB" id="8527419at2"/>
<dbReference type="GO" id="GO:0016853">
    <property type="term" value="F:isomerase activity"/>
    <property type="evidence" value="ECO:0007669"/>
    <property type="project" value="UniProtKB-KW"/>
</dbReference>
<sequence>MSPRLARPRAAALAALLAAAALAQPLPAAAQGAVAPAHVARELARPRLAGAGGYSWFGLPIYTARLWVGEQGYRADAPEAAPFVLELRYARALAGARIAEASVEQMERLGAGSAPQRARWLREMKAIFPDVQAGSQLSGVFLPAAGTRFYLDGRALATLAEPAFAKAFYAIWLDPASSARGLRESLLRDAAPAP</sequence>
<dbReference type="AlphaFoldDB" id="A0A1I4N2Q5"/>
<keyword evidence="3" id="KW-0413">Isomerase</keyword>
<feature type="domain" description="Chalcone isomerase" evidence="2">
    <location>
        <begin position="47"/>
        <end position="187"/>
    </location>
</feature>
<reference evidence="3 4" key="1">
    <citation type="submission" date="2016-10" db="EMBL/GenBank/DDBJ databases">
        <authorList>
            <person name="de Groot N.N."/>
        </authorList>
    </citation>
    <scope>NUCLEOTIDE SEQUENCE [LARGE SCALE GENOMIC DNA]</scope>
    <source>
        <strain evidence="3 4">ATCC 43154</strain>
    </source>
</reference>